<feature type="region of interest" description="Disordered" evidence="2">
    <location>
        <begin position="1"/>
        <end position="80"/>
    </location>
</feature>
<protein>
    <submittedName>
        <fullName evidence="4">Meiotic recombination protein rec11</fullName>
    </submittedName>
</protein>
<dbReference type="GO" id="GO:0005634">
    <property type="term" value="C:nucleus"/>
    <property type="evidence" value="ECO:0007669"/>
    <property type="project" value="TreeGrafter"/>
</dbReference>
<dbReference type="AlphaFoldDB" id="R4X729"/>
<keyword evidence="5" id="KW-1185">Reference proteome</keyword>
<dbReference type="STRING" id="1097556.R4X729"/>
<evidence type="ECO:0000256" key="2">
    <source>
        <dbReference type="SAM" id="MobiDB-lite"/>
    </source>
</evidence>
<dbReference type="GO" id="GO:0007062">
    <property type="term" value="P:sister chromatid cohesion"/>
    <property type="evidence" value="ECO:0007669"/>
    <property type="project" value="UniProtKB-ARBA"/>
</dbReference>
<dbReference type="PANTHER" id="PTHR11199">
    <property type="entry name" value="STROMAL ANTIGEN"/>
    <property type="match status" value="1"/>
</dbReference>
<gene>
    <name evidence="4" type="ORF">TAPDE_000730</name>
</gene>
<dbReference type="Pfam" id="PF24571">
    <property type="entry name" value="HEAT_SCC3-SA"/>
    <property type="match status" value="1"/>
</dbReference>
<evidence type="ECO:0000313" key="4">
    <source>
        <dbReference type="EMBL" id="CCG81046.1"/>
    </source>
</evidence>
<feature type="domain" description="SCD" evidence="3">
    <location>
        <begin position="306"/>
        <end position="391"/>
    </location>
</feature>
<comment type="caution">
    <text evidence="4">The sequence shown here is derived from an EMBL/GenBank/DDBJ whole genome shotgun (WGS) entry which is preliminary data.</text>
</comment>
<evidence type="ECO:0000256" key="1">
    <source>
        <dbReference type="SAM" id="Coils"/>
    </source>
</evidence>
<dbReference type="InterPro" id="IPR013721">
    <property type="entry name" value="STAG"/>
</dbReference>
<accession>R4X729</accession>
<dbReference type="GO" id="GO:0000785">
    <property type="term" value="C:chromatin"/>
    <property type="evidence" value="ECO:0007669"/>
    <property type="project" value="TreeGrafter"/>
</dbReference>
<dbReference type="InterPro" id="IPR020839">
    <property type="entry name" value="SCD"/>
</dbReference>
<proteinExistence type="predicted"/>
<dbReference type="PANTHER" id="PTHR11199:SF0">
    <property type="entry name" value="LD34181P-RELATED"/>
    <property type="match status" value="1"/>
</dbReference>
<dbReference type="SUPFAM" id="SSF48371">
    <property type="entry name" value="ARM repeat"/>
    <property type="match status" value="1"/>
</dbReference>
<dbReference type="OrthoDB" id="498590at2759"/>
<dbReference type="InterPro" id="IPR056396">
    <property type="entry name" value="HEAT_SCC3-SA"/>
</dbReference>
<dbReference type="VEuPathDB" id="FungiDB:TAPDE_000730"/>
<dbReference type="PROSITE" id="PS51425">
    <property type="entry name" value="SCD"/>
    <property type="match status" value="1"/>
</dbReference>
<feature type="region of interest" description="Disordered" evidence="2">
    <location>
        <begin position="960"/>
        <end position="987"/>
    </location>
</feature>
<organism evidence="4 5">
    <name type="scientific">Taphrina deformans (strain PYCC 5710 / ATCC 11124 / CBS 356.35 / IMI 108563 / JCM 9778 / NBRC 8474)</name>
    <name type="common">Peach leaf curl fungus</name>
    <name type="synonym">Lalaria deformans</name>
    <dbReference type="NCBI Taxonomy" id="1097556"/>
    <lineage>
        <taxon>Eukaryota</taxon>
        <taxon>Fungi</taxon>
        <taxon>Dikarya</taxon>
        <taxon>Ascomycota</taxon>
        <taxon>Taphrinomycotina</taxon>
        <taxon>Taphrinomycetes</taxon>
        <taxon>Taphrinales</taxon>
        <taxon>Taphrinaceae</taxon>
        <taxon>Taphrina</taxon>
    </lineage>
</organism>
<dbReference type="GO" id="GO:0008278">
    <property type="term" value="C:cohesin complex"/>
    <property type="evidence" value="ECO:0007669"/>
    <property type="project" value="TreeGrafter"/>
</dbReference>
<dbReference type="EMBL" id="CAHR02000023">
    <property type="protein sequence ID" value="CCG81046.1"/>
    <property type="molecule type" value="Genomic_DNA"/>
</dbReference>
<sequence length="987" mass="111397">MRRSTRRRSSPARVSEAEVSEELSSDSESASESGDDNFTVAAKRSRAKNPSTKRAAKRSKPNKRTKPLVEADDEDEDDTNRVENFLYEALMDNEASIDSLVGDFLDSYAENANESLKDLVNFILRCCGTKQEITTFDVEDTDTIPETLTQLQDHLTGKDHDVIKVTTDTYPLISKHKSFKTFRKQLNEFWRLLVTRSADKQYLFDDETGSLWGTIEAWLVSMSSSTLRAFRHTSTTTCLAIMSNLVDLSARLQSDLDVATKQLAAEEKKNKTATAKIKTIRKTFDTKTQQSEKLTEILANYFDAVFVHRYRDVDARIRSENIKELGSWMMKLPRVYYDGQYLRYMGWVLSDTNGSTRLEVIKALTRLYGYEEYASSLRHFTERFKKRILEIVLEDSETNIRCAALTLVDKIRERGYMEDEDMEVVVGCVYDSEPKVRSAATLAFHSVLTDRENEIIDDALNGNVEDFGDLKSSWTNLKAIVAILNMINRAHALAEAKDEETINLAREQDVLCPGRTRIAATSFLQGLDGVDFEHISSYLLYDNDASDQPASAEPKDVLKSVLALSVKEEQMLLEVLVASAELESTVSEQKKARQDDNTSTISEAIIDVLPRLLARFKEPAKMVTILQLLGVVDMSVYSKLRKTTQFETLLENMVNMFFDFSQHTLLRAIGSSMLILSQVETLSMLVKDKFLDLQDSVRDQFLGRVPSDQELVLTLMRLEIVSSIDDCVLSFDDEKAGGESIFGKLKDQLQSSNEQVATLSRFCLRNYFMWALKQLLETRFALDPKEIDNLITKRDEVLYVLDAQVEEGNESAAITATEFEAMFTCLYEIENFDGLAVRRPLDITLQNLIITALQKEMKRYGKLQNRHLTFEGDVSSSGDESDEDGGSEAKRHKSLASERKICAVAGEVVAAISAGKMDDKYIDLLVSNKGKLGHSYDAILKEIPHDLVVAKKTIGRGRALPKARKQAPARVEEQDVLMGEPDDEIES</sequence>
<feature type="compositionally biased region" description="Basic residues" evidence="2">
    <location>
        <begin position="54"/>
        <end position="66"/>
    </location>
</feature>
<feature type="region of interest" description="Disordered" evidence="2">
    <location>
        <begin position="871"/>
        <end position="892"/>
    </location>
</feature>
<dbReference type="Proteomes" id="UP000013776">
    <property type="component" value="Unassembled WGS sequence"/>
</dbReference>
<feature type="coiled-coil region" evidence="1">
    <location>
        <begin position="249"/>
        <end position="283"/>
    </location>
</feature>
<reference evidence="4 5" key="1">
    <citation type="journal article" date="2013" name="MBio">
        <title>Genome sequencing of the plant pathogen Taphrina deformans, the causal agent of peach leaf curl.</title>
        <authorList>
            <person name="Cisse O.H."/>
            <person name="Almeida J.M.G.C.F."/>
            <person name="Fonseca A."/>
            <person name="Kumar A.A."/>
            <person name="Salojaervi J."/>
            <person name="Overmyer K."/>
            <person name="Hauser P.M."/>
            <person name="Pagni M."/>
        </authorList>
    </citation>
    <scope>NUCLEOTIDE SEQUENCE [LARGE SCALE GENOMIC DNA]</scope>
    <source>
        <strain evidence="5">PYCC 5710 / ATCC 11124 / CBS 356.35 / IMI 108563 / JCM 9778 / NBRC 8474</strain>
    </source>
</reference>
<evidence type="ECO:0000313" key="5">
    <source>
        <dbReference type="Proteomes" id="UP000013776"/>
    </source>
</evidence>
<evidence type="ECO:0000259" key="3">
    <source>
        <dbReference type="PROSITE" id="PS51425"/>
    </source>
</evidence>
<dbReference type="GO" id="GO:0003682">
    <property type="term" value="F:chromatin binding"/>
    <property type="evidence" value="ECO:0007669"/>
    <property type="project" value="TreeGrafter"/>
</dbReference>
<dbReference type="Pfam" id="PF21581">
    <property type="entry name" value="SCD"/>
    <property type="match status" value="1"/>
</dbReference>
<dbReference type="eggNOG" id="KOG2011">
    <property type="taxonomic scope" value="Eukaryota"/>
</dbReference>
<name>R4X729_TAPDE</name>
<dbReference type="InterPro" id="IPR039662">
    <property type="entry name" value="Cohesin_Scc3/SA"/>
</dbReference>
<keyword evidence="1" id="KW-0175">Coiled coil</keyword>
<dbReference type="InterPro" id="IPR011989">
    <property type="entry name" value="ARM-like"/>
</dbReference>
<dbReference type="InterPro" id="IPR016024">
    <property type="entry name" value="ARM-type_fold"/>
</dbReference>
<dbReference type="Pfam" id="PF08514">
    <property type="entry name" value="STAG"/>
    <property type="match status" value="1"/>
</dbReference>
<feature type="compositionally biased region" description="Basic residues" evidence="2">
    <location>
        <begin position="1"/>
        <end position="10"/>
    </location>
</feature>
<dbReference type="Gene3D" id="1.25.10.10">
    <property type="entry name" value="Leucine-rich Repeat Variant"/>
    <property type="match status" value="1"/>
</dbReference>